<evidence type="ECO:0000259" key="4">
    <source>
        <dbReference type="PROSITE" id="PS51160"/>
    </source>
</evidence>
<dbReference type="RefSeq" id="WP_239122834.1">
    <property type="nucleotide sequence ID" value="NZ_BOOV01000006.1"/>
</dbReference>
<evidence type="ECO:0000256" key="3">
    <source>
        <dbReference type="SAM" id="MobiDB-lite"/>
    </source>
</evidence>
<dbReference type="EMBL" id="JACHND010000001">
    <property type="protein sequence ID" value="MBB4704895.1"/>
    <property type="molecule type" value="Genomic_DNA"/>
</dbReference>
<dbReference type="PROSITE" id="PS00150">
    <property type="entry name" value="ACYLPHOSPHATASE_1"/>
    <property type="match status" value="1"/>
</dbReference>
<dbReference type="InterPro" id="IPR006070">
    <property type="entry name" value="Sua5-like_dom"/>
</dbReference>
<dbReference type="GO" id="GO:0008270">
    <property type="term" value="F:zinc ion binding"/>
    <property type="evidence" value="ECO:0007669"/>
    <property type="project" value="InterPro"/>
</dbReference>
<dbReference type="PANTHER" id="PTHR42959">
    <property type="entry name" value="CARBAMOYLTRANSFERASE"/>
    <property type="match status" value="1"/>
</dbReference>
<dbReference type="GO" id="GO:0003998">
    <property type="term" value="F:acylphosphatase activity"/>
    <property type="evidence" value="ECO:0007669"/>
    <property type="project" value="UniProtKB-EC"/>
</dbReference>
<dbReference type="InterPro" id="IPR051060">
    <property type="entry name" value="Carbamoyltrans_HypF-like"/>
</dbReference>
<dbReference type="PANTHER" id="PTHR42959:SF1">
    <property type="entry name" value="CARBAMOYLTRANSFERASE HYPF"/>
    <property type="match status" value="1"/>
</dbReference>
<dbReference type="Pfam" id="PF22521">
    <property type="entry name" value="HypF_C_2"/>
    <property type="match status" value="2"/>
</dbReference>
<dbReference type="Gene3D" id="3.30.420.360">
    <property type="match status" value="2"/>
</dbReference>
<dbReference type="GO" id="GO:0003725">
    <property type="term" value="F:double-stranded RNA binding"/>
    <property type="evidence" value="ECO:0007669"/>
    <property type="project" value="InterPro"/>
</dbReference>
<dbReference type="Gene3D" id="3.90.870.50">
    <property type="match status" value="1"/>
</dbReference>
<dbReference type="Gene3D" id="3.30.420.40">
    <property type="match status" value="2"/>
</dbReference>
<comment type="catalytic activity">
    <reaction evidence="2">
        <text>an acyl phosphate + H2O = a carboxylate + phosphate + H(+)</text>
        <dbReference type="Rhea" id="RHEA:14965"/>
        <dbReference type="ChEBI" id="CHEBI:15377"/>
        <dbReference type="ChEBI" id="CHEBI:15378"/>
        <dbReference type="ChEBI" id="CHEBI:29067"/>
        <dbReference type="ChEBI" id="CHEBI:43474"/>
        <dbReference type="ChEBI" id="CHEBI:59918"/>
        <dbReference type="EC" id="3.6.1.7"/>
    </reaction>
</comment>
<dbReference type="AlphaFoldDB" id="A0A7W7DDK8"/>
<dbReference type="SUPFAM" id="SSF55821">
    <property type="entry name" value="YrdC/RibB"/>
    <property type="match status" value="2"/>
</dbReference>
<proteinExistence type="inferred from homology"/>
<evidence type="ECO:0000313" key="7">
    <source>
        <dbReference type="Proteomes" id="UP000542210"/>
    </source>
</evidence>
<gene>
    <name evidence="6" type="ORF">BJ982_006439</name>
</gene>
<dbReference type="InterPro" id="IPR011125">
    <property type="entry name" value="Znf_HypF"/>
</dbReference>
<reference evidence="6 7" key="1">
    <citation type="submission" date="2020-08" db="EMBL/GenBank/DDBJ databases">
        <title>Sequencing the genomes of 1000 actinobacteria strains.</title>
        <authorList>
            <person name="Klenk H.-P."/>
        </authorList>
    </citation>
    <scope>NUCLEOTIDE SEQUENCE [LARGE SCALE GENOMIC DNA]</scope>
    <source>
        <strain evidence="6 7">DSM 45784</strain>
    </source>
</reference>
<dbReference type="InterPro" id="IPR017968">
    <property type="entry name" value="Acylphosphatase_CS"/>
</dbReference>
<dbReference type="InterPro" id="IPR001792">
    <property type="entry name" value="Acylphosphatase-like_dom"/>
</dbReference>
<dbReference type="InterPro" id="IPR036046">
    <property type="entry name" value="Acylphosphatase-like_dom_sf"/>
</dbReference>
<feature type="region of interest" description="Disordered" evidence="3">
    <location>
        <begin position="303"/>
        <end position="331"/>
    </location>
</feature>
<evidence type="ECO:0000259" key="5">
    <source>
        <dbReference type="PROSITE" id="PS51163"/>
    </source>
</evidence>
<dbReference type="InterPro" id="IPR041440">
    <property type="entry name" value="HypF_C"/>
</dbReference>
<dbReference type="Pfam" id="PF17788">
    <property type="entry name" value="HypF_C"/>
    <property type="match status" value="1"/>
</dbReference>
<dbReference type="Pfam" id="PF00708">
    <property type="entry name" value="Acylphosphatase"/>
    <property type="match status" value="1"/>
</dbReference>
<evidence type="ECO:0000256" key="1">
    <source>
        <dbReference type="ARBA" id="ARBA00008097"/>
    </source>
</evidence>
<dbReference type="Gene3D" id="3.30.110.120">
    <property type="match status" value="2"/>
</dbReference>
<dbReference type="InterPro" id="IPR017945">
    <property type="entry name" value="DHBP_synth_RibB-like_a/b_dom"/>
</dbReference>
<dbReference type="Gene3D" id="3.90.870.40">
    <property type="match status" value="1"/>
</dbReference>
<protein>
    <recommendedName>
        <fullName evidence="2">acylphosphatase</fullName>
        <ecNumber evidence="2">3.6.1.7</ecNumber>
    </recommendedName>
</protein>
<dbReference type="GO" id="GO:0016743">
    <property type="term" value="F:carboxyl- or carbamoyltransferase activity"/>
    <property type="evidence" value="ECO:0007669"/>
    <property type="project" value="TreeGrafter"/>
</dbReference>
<dbReference type="InterPro" id="IPR055128">
    <property type="entry name" value="HypF_C_2"/>
</dbReference>
<feature type="active site" evidence="2">
    <location>
        <position position="39"/>
    </location>
</feature>
<feature type="domain" description="YrdC-like" evidence="5">
    <location>
        <begin position="211"/>
        <end position="454"/>
    </location>
</feature>
<dbReference type="EC" id="3.6.1.7" evidence="2"/>
<accession>A0A7W7DDK8</accession>
<dbReference type="SUPFAM" id="SSF54975">
    <property type="entry name" value="Acylphosphatase/BLUF domain-like"/>
    <property type="match status" value="1"/>
</dbReference>
<comment type="caution">
    <text evidence="6">The sequence shown here is derived from an EMBL/GenBank/DDBJ whole genome shotgun (WGS) entry which is preliminary data.</text>
</comment>
<name>A0A7W7DDK8_9ACTN</name>
<sequence length="897" mass="94143">MGACARVEVRVDGIVQGVGFRPFVHRLATGLGLHGVVGNDERGVLIEVEGNPEAVAAFTDAVRHRPPPLASVERVTTRPLPVTGEPGFRIVPSTGRDHGRALISPDVATCDDCLRELFDPADRRHLYPFINCTACGPRFTIVTASPYDRAGTTMAPFAMCPACAAEYHDPSSRRFHAQPVCCPACGPRLRLLVPAGTEDARPPGRWAEVAGDPIAGAANVLRRGGVLAVKGIGGYHLAVRADLEDAVATLRARKRRAERPFAVMTPTLATARHLCTTDPHEERLLTAPQRPIVLLARRHIPSTPRVPEPGLASAQGVRAGDGGDGSACGAEQRSGDVAAAVGPLVDASVAPLIDPSVVTLIAPSVAPCDRMLGVMLPYSPVHHLLLREFPQPIVLTSGNVSDEPIAYLDADALSLLGGLADAFLLHDRAIRTRADDSVVRVVRGREVPVRRSRGHVPRPSPLVRAARRPVLACGAELKHTFCLARGRHALVSQHIGDLENYETLRSFTEGVRHFERLFGIRPEVVAHDPHPEYLSTKYALERGDVQLVAVQHHHAHIASCLTDNGAAGPVIGVAFDGLGYGLDRTLWGGEFLVADLTGFRRAGHLATVPMPGGAAAIRQPWRMAAAYLADLSPSVPDSVRQGPTDGAAHLASISGRFPDGGHRDPADGAAQLTGLSMSFPDIGRRGHAEGNAGTAGLAVRERNAARWDAVTALAARAVNAPLTSSAGRLFDAVAAIAIGRDTVSYEGQAAVELERAAAPGEAGTYPCRIIGAGRAEGPGAGRADGGEEMFVAMGHDLVRAVVDDLGAGAEPGVVAARFHNGVARLIVEGCVRLREQTGLCVVALSGGVFQNARLVAGTTAGLEERGFTVLTHKNVPPNDGGISLGQAAVAAALSHPG</sequence>
<keyword evidence="7" id="KW-1185">Reference proteome</keyword>
<evidence type="ECO:0000256" key="2">
    <source>
        <dbReference type="PROSITE-ProRule" id="PRU00520"/>
    </source>
</evidence>
<dbReference type="Proteomes" id="UP000542210">
    <property type="component" value="Unassembled WGS sequence"/>
</dbReference>
<dbReference type="PROSITE" id="PS51163">
    <property type="entry name" value="YRDC"/>
    <property type="match status" value="1"/>
</dbReference>
<feature type="domain" description="Acylphosphatase-like" evidence="4">
    <location>
        <begin position="6"/>
        <end position="92"/>
    </location>
</feature>
<dbReference type="Pfam" id="PF01300">
    <property type="entry name" value="Sua5_yciO_yrdC"/>
    <property type="match status" value="2"/>
</dbReference>
<evidence type="ECO:0000313" key="6">
    <source>
        <dbReference type="EMBL" id="MBB4704895.1"/>
    </source>
</evidence>
<feature type="active site" evidence="2">
    <location>
        <position position="21"/>
    </location>
</feature>
<dbReference type="PROSITE" id="PS51160">
    <property type="entry name" value="ACYLPHOSPHATASE_3"/>
    <property type="match status" value="1"/>
</dbReference>
<organism evidence="6 7">
    <name type="scientific">Sphaerisporangium siamense</name>
    <dbReference type="NCBI Taxonomy" id="795645"/>
    <lineage>
        <taxon>Bacteria</taxon>
        <taxon>Bacillati</taxon>
        <taxon>Actinomycetota</taxon>
        <taxon>Actinomycetes</taxon>
        <taxon>Streptosporangiales</taxon>
        <taxon>Streptosporangiaceae</taxon>
        <taxon>Sphaerisporangium</taxon>
    </lineage>
</organism>
<comment type="similarity">
    <text evidence="1">Belongs to the carbamoyltransferase HypF family.</text>
</comment>
<dbReference type="Pfam" id="PF07503">
    <property type="entry name" value="zf-HYPF"/>
    <property type="match status" value="2"/>
</dbReference>
<keyword evidence="2" id="KW-0378">Hydrolase</keyword>
<dbReference type="GO" id="GO:0051604">
    <property type="term" value="P:protein maturation"/>
    <property type="evidence" value="ECO:0007669"/>
    <property type="project" value="TreeGrafter"/>
</dbReference>